<sequence length="462" mass="54802">MPNLNKDVLYLIFKRLQDDKNTLLSCLLVDKTWCETIIPILWRNPWESLKTEDERLLLNVIISHLSNESRNKIGELKLYSYEKSSFDYIRFCRHLNLDIIQRIIDNNINENDKNLKVKTEILNLFVNENMKFTHLYICNRIDFPIHLIHGAERCFSEIEFLRCTNSNDDIIVGLTEICKFIRELELSVDNLNYEIIRLIEAQKKLLRINLCRSLHYEAFFKTFENSLIKHANNIQYFKMTKRPTTRILSYFVNLRRLELGESTFLADWNCLKNLSLPLLEVLKTSGVPSEVLTSLIKNTNGFLYETKIEHSVISSDIDNKRLIQAIHQNCPILKYLKLMVCNINIIELEMLLINCQCLNELNIIVDNSRNNLHFDWNKLFEILAKSSPNSLSKFIFGCFKIPSEFLKIFFDNWNERNPLSLEVTYKDIDFKLNRLIQNYKAKGIVKEFQNRLDYNEFKWELN</sequence>
<proteinExistence type="predicted"/>
<accession>A0A8H3KUX7</accession>
<evidence type="ECO:0008006" key="3">
    <source>
        <dbReference type="Google" id="ProtNLM"/>
    </source>
</evidence>
<name>A0A8H3KUX7_9GLOM</name>
<dbReference type="AlphaFoldDB" id="A0A8H3KUX7"/>
<dbReference type="Proteomes" id="UP000615446">
    <property type="component" value="Unassembled WGS sequence"/>
</dbReference>
<organism evidence="1 2">
    <name type="scientific">Rhizophagus clarus</name>
    <dbReference type="NCBI Taxonomy" id="94130"/>
    <lineage>
        <taxon>Eukaryota</taxon>
        <taxon>Fungi</taxon>
        <taxon>Fungi incertae sedis</taxon>
        <taxon>Mucoromycota</taxon>
        <taxon>Glomeromycotina</taxon>
        <taxon>Glomeromycetes</taxon>
        <taxon>Glomerales</taxon>
        <taxon>Glomeraceae</taxon>
        <taxon>Rhizophagus</taxon>
    </lineage>
</organism>
<evidence type="ECO:0000313" key="1">
    <source>
        <dbReference type="EMBL" id="GES74635.1"/>
    </source>
</evidence>
<gene>
    <name evidence="1" type="ORF">RCL2_000210400</name>
</gene>
<reference evidence="1" key="1">
    <citation type="submission" date="2019-10" db="EMBL/GenBank/DDBJ databases">
        <title>Conservation and host-specific expression of non-tandemly repeated heterogenous ribosome RNA gene in arbuscular mycorrhizal fungi.</title>
        <authorList>
            <person name="Maeda T."/>
            <person name="Kobayashi Y."/>
            <person name="Nakagawa T."/>
            <person name="Ezawa T."/>
            <person name="Yamaguchi K."/>
            <person name="Bino T."/>
            <person name="Nishimoto Y."/>
            <person name="Shigenobu S."/>
            <person name="Kawaguchi M."/>
        </authorList>
    </citation>
    <scope>NUCLEOTIDE SEQUENCE</scope>
    <source>
        <strain evidence="1">HR1</strain>
    </source>
</reference>
<evidence type="ECO:0000313" key="2">
    <source>
        <dbReference type="Proteomes" id="UP000615446"/>
    </source>
</evidence>
<protein>
    <recommendedName>
        <fullName evidence="3">F-box domain-containing protein</fullName>
    </recommendedName>
</protein>
<dbReference type="OrthoDB" id="2306360at2759"/>
<dbReference type="EMBL" id="BLAL01000012">
    <property type="protein sequence ID" value="GES74635.1"/>
    <property type="molecule type" value="Genomic_DNA"/>
</dbReference>
<comment type="caution">
    <text evidence="1">The sequence shown here is derived from an EMBL/GenBank/DDBJ whole genome shotgun (WGS) entry which is preliminary data.</text>
</comment>